<dbReference type="PANTHER" id="PTHR30413:SF10">
    <property type="entry name" value="CAPSULE POLYSACCHARIDE EXPORT INNER-MEMBRANE PROTEIN CTRC"/>
    <property type="match status" value="1"/>
</dbReference>
<evidence type="ECO:0000256" key="8">
    <source>
        <dbReference type="ARBA" id="ARBA00022989"/>
    </source>
</evidence>
<evidence type="ECO:0000256" key="3">
    <source>
        <dbReference type="ARBA" id="ARBA00022448"/>
    </source>
</evidence>
<feature type="transmembrane region" description="Helical" evidence="11">
    <location>
        <begin position="240"/>
        <end position="260"/>
    </location>
</feature>
<evidence type="ECO:0000313" key="14">
    <source>
        <dbReference type="Proteomes" id="UP001174932"/>
    </source>
</evidence>
<feature type="domain" description="ABC transmembrane type-2" evidence="12">
    <location>
        <begin position="39"/>
        <end position="263"/>
    </location>
</feature>
<feature type="transmembrane region" description="Helical" evidence="11">
    <location>
        <begin position="68"/>
        <end position="87"/>
    </location>
</feature>
<dbReference type="InterPro" id="IPR000412">
    <property type="entry name" value="ABC_2_transport"/>
</dbReference>
<dbReference type="PRINTS" id="PR00164">
    <property type="entry name" value="ABC2TRNSPORT"/>
</dbReference>
<dbReference type="RefSeq" id="WP_304374578.1">
    <property type="nucleotide sequence ID" value="NZ_JAUOZU010000001.1"/>
</dbReference>
<keyword evidence="5" id="KW-0762">Sugar transport</keyword>
<evidence type="ECO:0000256" key="9">
    <source>
        <dbReference type="ARBA" id="ARBA00023047"/>
    </source>
</evidence>
<evidence type="ECO:0000256" key="6">
    <source>
        <dbReference type="ARBA" id="ARBA00022692"/>
    </source>
</evidence>
<keyword evidence="10 11" id="KW-0472">Membrane</keyword>
<keyword evidence="6 11" id="KW-0812">Transmembrane</keyword>
<dbReference type="Pfam" id="PF01061">
    <property type="entry name" value="ABC2_membrane"/>
    <property type="match status" value="1"/>
</dbReference>
<keyword evidence="3 11" id="KW-0813">Transport</keyword>
<keyword evidence="7" id="KW-0972">Capsule biogenesis/degradation</keyword>
<comment type="caution">
    <text evidence="13">The sequence shown here is derived from an EMBL/GenBank/DDBJ whole genome shotgun (WGS) entry which is preliminary data.</text>
</comment>
<evidence type="ECO:0000256" key="7">
    <source>
        <dbReference type="ARBA" id="ARBA00022903"/>
    </source>
</evidence>
<dbReference type="PANTHER" id="PTHR30413">
    <property type="entry name" value="INNER MEMBRANE TRANSPORT PERMEASE"/>
    <property type="match status" value="1"/>
</dbReference>
<evidence type="ECO:0000256" key="2">
    <source>
        <dbReference type="ARBA" id="ARBA00007783"/>
    </source>
</evidence>
<keyword evidence="9" id="KW-0625">Polysaccharide transport</keyword>
<feature type="transmembrane region" description="Helical" evidence="11">
    <location>
        <begin position="41"/>
        <end position="62"/>
    </location>
</feature>
<name>A0ABT8YHG2_9HYPH</name>
<organism evidence="13 14">
    <name type="scientific">Rhizobium alvei</name>
    <dbReference type="NCBI Taxonomy" id="1132659"/>
    <lineage>
        <taxon>Bacteria</taxon>
        <taxon>Pseudomonadati</taxon>
        <taxon>Pseudomonadota</taxon>
        <taxon>Alphaproteobacteria</taxon>
        <taxon>Hyphomicrobiales</taxon>
        <taxon>Rhizobiaceae</taxon>
        <taxon>Rhizobium/Agrobacterium group</taxon>
        <taxon>Rhizobium</taxon>
    </lineage>
</organism>
<keyword evidence="14" id="KW-1185">Reference proteome</keyword>
<evidence type="ECO:0000256" key="10">
    <source>
        <dbReference type="ARBA" id="ARBA00023136"/>
    </source>
</evidence>
<keyword evidence="8 11" id="KW-1133">Transmembrane helix</keyword>
<feature type="transmembrane region" description="Helical" evidence="11">
    <location>
        <begin position="184"/>
        <end position="201"/>
    </location>
</feature>
<gene>
    <name evidence="13" type="ORF">Q4481_01930</name>
</gene>
<sequence length="278" mass="31392">MDSVGRHAIGLWDGARMNGRVLVALIFRDSAQRFGDGPAGYIWTLVEPSMLIAIMLVMRVSIKNYTPAFGESSIMFLLTGLLAYRICRNTINKASRAIIANRPLLAFGPVKPIDVVFAKTIVEFTIWLIVLTIFFSAVRRILQQEVITSFQGFVLALLAMFYFCLAMSTFNATIGALLPIWKSIWRIMSVPLLLTSGVLYVPSTMPPEMLSVIQWNPVLHCVEALRSASYLDYLSIYDPVYLFSFSTITLLLSLIIEMLFRKEIIRSRDDGEEDEEEL</sequence>
<protein>
    <recommendedName>
        <fullName evidence="11">Transport permease protein</fullName>
    </recommendedName>
</protein>
<dbReference type="Proteomes" id="UP001174932">
    <property type="component" value="Unassembled WGS sequence"/>
</dbReference>
<comment type="subcellular location">
    <subcellularLocation>
        <location evidence="11">Cell inner membrane</location>
        <topology evidence="11">Multi-pass membrane protein</topology>
    </subcellularLocation>
    <subcellularLocation>
        <location evidence="1">Cell membrane</location>
        <topology evidence="1">Multi-pass membrane protein</topology>
    </subcellularLocation>
</comment>
<feature type="transmembrane region" description="Helical" evidence="11">
    <location>
        <begin position="150"/>
        <end position="172"/>
    </location>
</feature>
<evidence type="ECO:0000259" key="12">
    <source>
        <dbReference type="PROSITE" id="PS51012"/>
    </source>
</evidence>
<dbReference type="EMBL" id="JAUOZU010000001">
    <property type="protein sequence ID" value="MDO6962695.1"/>
    <property type="molecule type" value="Genomic_DNA"/>
</dbReference>
<reference evidence="13" key="1">
    <citation type="journal article" date="2015" name="Int. J. Syst. Evol. Microbiol.">
        <title>Rhizobium alvei sp. nov., isolated from a freshwater river.</title>
        <authorList>
            <person name="Sheu S.Y."/>
            <person name="Huang H.W."/>
            <person name="Young C.C."/>
            <person name="Chen W.M."/>
        </authorList>
    </citation>
    <scope>NUCLEOTIDE SEQUENCE</scope>
    <source>
        <strain evidence="13">TNR-22</strain>
    </source>
</reference>
<evidence type="ECO:0000256" key="5">
    <source>
        <dbReference type="ARBA" id="ARBA00022597"/>
    </source>
</evidence>
<evidence type="ECO:0000256" key="4">
    <source>
        <dbReference type="ARBA" id="ARBA00022475"/>
    </source>
</evidence>
<accession>A0ABT8YHG2</accession>
<comment type="similarity">
    <text evidence="2 11">Belongs to the ABC-2 integral membrane protein family.</text>
</comment>
<evidence type="ECO:0000256" key="11">
    <source>
        <dbReference type="RuleBase" id="RU361157"/>
    </source>
</evidence>
<evidence type="ECO:0000256" key="1">
    <source>
        <dbReference type="ARBA" id="ARBA00004651"/>
    </source>
</evidence>
<dbReference type="PROSITE" id="PS51012">
    <property type="entry name" value="ABC_TM2"/>
    <property type="match status" value="1"/>
</dbReference>
<reference evidence="13" key="2">
    <citation type="submission" date="2023-07" db="EMBL/GenBank/DDBJ databases">
        <authorList>
            <person name="Shen H."/>
        </authorList>
    </citation>
    <scope>NUCLEOTIDE SEQUENCE</scope>
    <source>
        <strain evidence="13">TNR-22</strain>
    </source>
</reference>
<evidence type="ECO:0000313" key="13">
    <source>
        <dbReference type="EMBL" id="MDO6962695.1"/>
    </source>
</evidence>
<feature type="transmembrane region" description="Helical" evidence="11">
    <location>
        <begin position="121"/>
        <end position="138"/>
    </location>
</feature>
<keyword evidence="4 11" id="KW-1003">Cell membrane</keyword>
<dbReference type="InterPro" id="IPR047817">
    <property type="entry name" value="ABC2_TM_bact-type"/>
</dbReference>
<proteinExistence type="inferred from homology"/>
<dbReference type="InterPro" id="IPR013525">
    <property type="entry name" value="ABC2_TM"/>
</dbReference>